<evidence type="ECO:0000256" key="2">
    <source>
        <dbReference type="SAM" id="MobiDB-lite"/>
    </source>
</evidence>
<dbReference type="EMBL" id="HACA01026193">
    <property type="protein sequence ID" value="CDW43554.1"/>
    <property type="molecule type" value="Transcribed_RNA"/>
</dbReference>
<dbReference type="SUPFAM" id="SSF54928">
    <property type="entry name" value="RNA-binding domain, RBD"/>
    <property type="match status" value="1"/>
</dbReference>
<dbReference type="SMART" id="SM00165">
    <property type="entry name" value="UBA"/>
    <property type="match status" value="1"/>
</dbReference>
<dbReference type="PANTHER" id="PTHR13020:SF25">
    <property type="entry name" value="PROTEIN GAWKY"/>
    <property type="match status" value="1"/>
</dbReference>
<dbReference type="InterPro" id="IPR035979">
    <property type="entry name" value="RBD_domain_sf"/>
</dbReference>
<proteinExistence type="predicted"/>
<dbReference type="InterPro" id="IPR015940">
    <property type="entry name" value="UBA"/>
</dbReference>
<dbReference type="GO" id="GO:0035278">
    <property type="term" value="P:miRNA-mediated gene silencing by inhibition of translation"/>
    <property type="evidence" value="ECO:0007669"/>
    <property type="project" value="InterPro"/>
</dbReference>
<dbReference type="InterPro" id="IPR026805">
    <property type="entry name" value="GW182_M_dom"/>
</dbReference>
<dbReference type="InterPro" id="IPR009060">
    <property type="entry name" value="UBA-like_sf"/>
</dbReference>
<feature type="compositionally biased region" description="Polar residues" evidence="2">
    <location>
        <begin position="336"/>
        <end position="345"/>
    </location>
</feature>
<feature type="region of interest" description="Disordered" evidence="2">
    <location>
        <begin position="1302"/>
        <end position="1381"/>
    </location>
</feature>
<dbReference type="Gene3D" id="1.10.8.10">
    <property type="entry name" value="DNA helicase RuvA subunit, C-terminal domain"/>
    <property type="match status" value="1"/>
</dbReference>
<dbReference type="InterPro" id="IPR012677">
    <property type="entry name" value="Nucleotide-bd_a/b_plait_sf"/>
</dbReference>
<feature type="compositionally biased region" description="Polar residues" evidence="2">
    <location>
        <begin position="559"/>
        <end position="575"/>
    </location>
</feature>
<feature type="compositionally biased region" description="Low complexity" evidence="2">
    <location>
        <begin position="1051"/>
        <end position="1062"/>
    </location>
</feature>
<dbReference type="Pfam" id="PF00627">
    <property type="entry name" value="UBA"/>
    <property type="match status" value="1"/>
</dbReference>
<dbReference type="GO" id="GO:0005654">
    <property type="term" value="C:nucleoplasm"/>
    <property type="evidence" value="ECO:0007669"/>
    <property type="project" value="TreeGrafter"/>
</dbReference>
<feature type="region of interest" description="Disordered" evidence="2">
    <location>
        <begin position="982"/>
        <end position="1006"/>
    </location>
</feature>
<feature type="region of interest" description="Disordered" evidence="2">
    <location>
        <begin position="1045"/>
        <end position="1131"/>
    </location>
</feature>
<feature type="compositionally biased region" description="Polar residues" evidence="2">
    <location>
        <begin position="723"/>
        <end position="744"/>
    </location>
</feature>
<feature type="compositionally biased region" description="Polar residues" evidence="2">
    <location>
        <begin position="1357"/>
        <end position="1366"/>
    </location>
</feature>
<feature type="region of interest" description="Disordered" evidence="2">
    <location>
        <begin position="1"/>
        <end position="39"/>
    </location>
</feature>
<dbReference type="InterPro" id="IPR000504">
    <property type="entry name" value="RRM_dom"/>
</dbReference>
<dbReference type="GO" id="GO:0060213">
    <property type="term" value="P:positive regulation of nuclear-transcribed mRNA poly(A) tail shortening"/>
    <property type="evidence" value="ECO:0007669"/>
    <property type="project" value="TreeGrafter"/>
</dbReference>
<feature type="compositionally biased region" description="Low complexity" evidence="2">
    <location>
        <begin position="304"/>
        <end position="335"/>
    </location>
</feature>
<feature type="compositionally biased region" description="Low complexity" evidence="2">
    <location>
        <begin position="1320"/>
        <end position="1346"/>
    </location>
</feature>
<feature type="compositionally biased region" description="Polar residues" evidence="2">
    <location>
        <begin position="522"/>
        <end position="547"/>
    </location>
</feature>
<keyword evidence="1" id="KW-0694">RNA-binding</keyword>
<dbReference type="CDD" id="cd12435">
    <property type="entry name" value="RRM_GW182_like"/>
    <property type="match status" value="1"/>
</dbReference>
<dbReference type="Pfam" id="PF12938">
    <property type="entry name" value="M_domain"/>
    <property type="match status" value="1"/>
</dbReference>
<feature type="region of interest" description="Disordered" evidence="2">
    <location>
        <begin position="1153"/>
        <end position="1208"/>
    </location>
</feature>
<reference evidence="4" key="1">
    <citation type="submission" date="2014-05" db="EMBL/GenBank/DDBJ databases">
        <authorList>
            <person name="Chronopoulou M."/>
        </authorList>
    </citation>
    <scope>NUCLEOTIDE SEQUENCE</scope>
    <source>
        <tissue evidence="4">Whole organism</tissue>
    </source>
</reference>
<feature type="compositionally biased region" description="Polar residues" evidence="2">
    <location>
        <begin position="453"/>
        <end position="462"/>
    </location>
</feature>
<feature type="domain" description="UBA" evidence="3">
    <location>
        <begin position="756"/>
        <end position="802"/>
    </location>
</feature>
<dbReference type="PANTHER" id="PTHR13020">
    <property type="entry name" value="TRINUCLEOTIDE REPEAT-CONTAINING GENE 6"/>
    <property type="match status" value="1"/>
</dbReference>
<feature type="compositionally biased region" description="Polar residues" evidence="2">
    <location>
        <begin position="267"/>
        <end position="287"/>
    </location>
</feature>
<dbReference type="SUPFAM" id="SSF46934">
    <property type="entry name" value="UBA-like"/>
    <property type="match status" value="1"/>
</dbReference>
<evidence type="ECO:0000259" key="3">
    <source>
        <dbReference type="PROSITE" id="PS50030"/>
    </source>
</evidence>
<dbReference type="GO" id="GO:0000932">
    <property type="term" value="C:P-body"/>
    <property type="evidence" value="ECO:0007669"/>
    <property type="project" value="TreeGrafter"/>
</dbReference>
<organism evidence="4">
    <name type="scientific">Lepeophtheirus salmonis</name>
    <name type="common">Salmon louse</name>
    <name type="synonym">Caligus salmonis</name>
    <dbReference type="NCBI Taxonomy" id="72036"/>
    <lineage>
        <taxon>Eukaryota</taxon>
        <taxon>Metazoa</taxon>
        <taxon>Ecdysozoa</taxon>
        <taxon>Arthropoda</taxon>
        <taxon>Crustacea</taxon>
        <taxon>Multicrustacea</taxon>
        <taxon>Hexanauplia</taxon>
        <taxon>Copepoda</taxon>
        <taxon>Siphonostomatoida</taxon>
        <taxon>Caligidae</taxon>
        <taxon>Lepeophtheirus</taxon>
    </lineage>
</organism>
<feature type="compositionally biased region" description="Pro residues" evidence="2">
    <location>
        <begin position="641"/>
        <end position="653"/>
    </location>
</feature>
<dbReference type="PROSITE" id="PS50030">
    <property type="entry name" value="UBA"/>
    <property type="match status" value="1"/>
</dbReference>
<dbReference type="Pfam" id="PF00076">
    <property type="entry name" value="RRM_1"/>
    <property type="match status" value="1"/>
</dbReference>
<sequence>MTQEIQSTKEMGLEYLGPGDKGSRLRDEKSDCSTPATTTTRTTCLSSCSLPSCSCDKEARLSVIELTAPLAMRTPLEGEAFLVHDEARECAPEQERSLTWLEESHNEEERTRTRNCPRLVVFPSSASTTSEDQQTLNTLKTTLTLTNTNSCSSTCATYVTRNVPNESSMSVMHLNAANAANAKGKDRRKQVWIPSKGCVGMRDCASYLHSITRGSSWGGLRIGLLGGGDNSLSNGTSGWGPPPGTATGATGGWGTAPSAPNPIASVTWGNPNPSTSQMSSDDNSKSNAVIGPNPSSSPPGGGTSWAAAAGKGLPPSDASSVIPPASSSSATSAASNNGNGCPSTTKQQLEQLNSVREALFSQDGWGGSFVKQDTSWDTSVIGAFSGDSLQTKDSNNTFSTHNGRRNDGTEIWKVNLSGQPPAPKPQPSNPWGHTPQNPTDFKNWGEEDETHDVPSSSRNNINDPLWRGPRGTDPSVPQPPTHHHHQQPNGPSNQFSSSKDDWHNNGGGGPSNNWNDPRRDPSQNQLQPMASHPGQQQPPGRSDNSGPGWNGSAPPIRQVMNQWGSSNNPTNNGAPGSNFIRAAGGGWGATDGDSPTLSRRPVSHGGMDEGGTSLWGKIPPGPPVGGDRHERNNSNWQDMPTPTPTRACPPGPPNRLSMPSAPPVKDSSPWGGPIGHRVSAGWNDEPPMKPSGWGTPEVIDPMKQRDNGWSTDQWQNRPAGPPRQSQIRVSPNWDETTNDSSPTGWGSGQIKPRGSHLTKEFIWSSKQFRMLVEMGFDKNDIENALRRSHLNLEDAMDLLRYNNGVTRGGVGNDGLFNDPGSFDPMRGRFPPGQMFNYNNAMDHSNTPGYASNFMIHNSNKLMNNGSSSIPPSNGPPRHPPQANNNQQPPSAQQLRILVQQIQMAVQAGHLNPQILNQPLAPQTLILLNQLLQQIKNLQALQLAHSQKSVNPQMPGALLVNITKTKQMILNLQNQISAQQANYLKQQQQQQTPSSHLGHDSPATLSGMSTMQDMFAGLGLNNGPIDSSSNNGSRLAQWKLTEDSFTKAPGGSSKLASSSNLLLDDGPWSNSAPGGWPEKQELPSSSSASNSSGAINGLDHFGISEFEPGKPWKGPGLKNPDDDPNLTPGSVAPSVLQMDVKVSAAASSVENNTLGLTTPTWTYSNKSENNAPKTSETWGQPQSSSLTPMGQDLWGKAGRSGPPGLVTSASNGIDKNWTAANSDGPTWLLLKNLTAQIDGATLKTLCLQHGPLKHFHLYLNHNLALVNYNSSREAAKAQKALNNCLLGNTTIMATSATDVEVSHILQQQQQQQQQGNGGSTNSGANNSNTATASDNGNRGSTSSTSSTGDMWGPIKSVAATSRASGESGSVWGNPLGSTADDQHRILLPGDLGI</sequence>
<dbReference type="OrthoDB" id="5919166at2759"/>
<dbReference type="Gene3D" id="3.30.70.330">
    <property type="match status" value="1"/>
</dbReference>
<feature type="compositionally biased region" description="Polar residues" evidence="2">
    <location>
        <begin position="707"/>
        <end position="716"/>
    </location>
</feature>
<feature type="compositionally biased region" description="Polar residues" evidence="2">
    <location>
        <begin position="1153"/>
        <end position="1187"/>
    </location>
</feature>
<feature type="region of interest" description="Disordered" evidence="2">
    <location>
        <begin position="860"/>
        <end position="890"/>
    </location>
</feature>
<dbReference type="InterPro" id="IPR052068">
    <property type="entry name" value="GW182_domain"/>
</dbReference>
<accession>A0A0K2UZ55</accession>
<dbReference type="GO" id="GO:0003723">
    <property type="term" value="F:RNA binding"/>
    <property type="evidence" value="ECO:0007669"/>
    <property type="project" value="UniProtKB-KW"/>
</dbReference>
<feature type="compositionally biased region" description="Low complexity" evidence="2">
    <location>
        <begin position="1083"/>
        <end position="1096"/>
    </location>
</feature>
<evidence type="ECO:0000313" key="4">
    <source>
        <dbReference type="EMBL" id="CDW43554.1"/>
    </source>
</evidence>
<name>A0A0K2UZ55_LEPSM</name>
<feature type="region of interest" description="Disordered" evidence="2">
    <location>
        <begin position="413"/>
        <end position="667"/>
    </location>
</feature>
<feature type="region of interest" description="Disordered" evidence="2">
    <location>
        <begin position="233"/>
        <end position="345"/>
    </location>
</feature>
<protein>
    <recommendedName>
        <fullName evidence="3">UBA domain-containing protein</fullName>
    </recommendedName>
</protein>
<feature type="compositionally biased region" description="Low complexity" evidence="2">
    <location>
        <begin position="880"/>
        <end position="890"/>
    </location>
</feature>
<feature type="region of interest" description="Disordered" evidence="2">
    <location>
        <begin position="680"/>
        <end position="753"/>
    </location>
</feature>
<evidence type="ECO:0000256" key="1">
    <source>
        <dbReference type="ARBA" id="ARBA00022884"/>
    </source>
</evidence>
<dbReference type="InterPro" id="IPR033503">
    <property type="entry name" value="GW182_RRM"/>
</dbReference>
<feature type="compositionally biased region" description="Basic and acidic residues" evidence="2">
    <location>
        <begin position="21"/>
        <end position="31"/>
    </location>
</feature>